<reference evidence="2" key="2">
    <citation type="submission" date="2013-11" db="EMBL/GenBank/DDBJ databases">
        <authorList>
            <person name="Ackermann M."/>
        </authorList>
    </citation>
    <scope>NUCLEOTIDE SEQUENCE</scope>
</reference>
<gene>
    <name evidence="2" type="primary">HP4</name>
    <name evidence="3" type="synonym">HP4'</name>
</gene>
<dbReference type="RefSeq" id="YP_010795479.1">
    <property type="nucleotide sequence ID" value="NC_075701.1"/>
</dbReference>
<dbReference type="EMBL" id="HQ878327">
    <property type="protein sequence ID" value="AHA93293.1"/>
    <property type="molecule type" value="Genomic_DNA"/>
</dbReference>
<organism evidence="2 4">
    <name type="scientific">Chelonid alphaherpesvirus 5</name>
    <dbReference type="NCBI Taxonomy" id="702736"/>
    <lineage>
        <taxon>Viruses</taxon>
        <taxon>Duplodnaviria</taxon>
        <taxon>Heunggongvirae</taxon>
        <taxon>Peploviricota</taxon>
        <taxon>Herviviricetes</taxon>
        <taxon>Herpesvirales</taxon>
        <taxon>Orthoherpesviridae</taxon>
        <taxon>Alphaherpesvirinae</taxon>
        <taxon>Scutavirus</taxon>
        <taxon>Scutavirus chelonidalpha5</taxon>
    </lineage>
</organism>
<accession>V5NYM4</accession>
<keyword evidence="4" id="KW-1185">Reference proteome</keyword>
<evidence type="ECO:0000256" key="1">
    <source>
        <dbReference type="SAM" id="MobiDB-lite"/>
    </source>
</evidence>
<feature type="region of interest" description="Disordered" evidence="1">
    <location>
        <begin position="181"/>
        <end position="220"/>
    </location>
</feature>
<dbReference type="GeneID" id="80532638"/>
<dbReference type="Proteomes" id="UP000325782">
    <property type="component" value="Segment"/>
</dbReference>
<reference evidence="2 4" key="1">
    <citation type="journal article" date="2012" name="PLoS ONE">
        <title>The genome of Chelonid herpesvirus 5 harbors atypical genes.</title>
        <authorList>
            <person name="Ackermann M."/>
            <person name="Koriabine M."/>
            <person name="Hartmann-Fritsch F."/>
            <person name="de Jong P.J."/>
            <person name="Lewis T.D."/>
            <person name="Schetle N."/>
            <person name="Work T.M."/>
            <person name="Dagenais J."/>
            <person name="Balazs G.H."/>
            <person name="Leong J.A."/>
        </authorList>
    </citation>
    <scope>NUCLEOTIDE SEQUENCE [LARGE SCALE GENOMIC DNA]</scope>
</reference>
<feature type="compositionally biased region" description="Low complexity" evidence="1">
    <location>
        <begin position="208"/>
        <end position="220"/>
    </location>
</feature>
<evidence type="ECO:0000313" key="2">
    <source>
        <dbReference type="EMBL" id="AHA93293.1"/>
    </source>
</evidence>
<proteinExistence type="predicted"/>
<sequence length="220" mass="24200">MRFLVSGAEEDDPWRQQRVGPLAETLAYFLELSQHAEEVTEAEYRSALWCLSRFCRWTDGRPSAPLPLIHAPCGPDCRARLRRLFAVFGLGPLGPREAEPGAVPEDGCRPLQLATAVNRTAAGLCFQGRLSACRRDTLRRATEGLRAVEERCPRPHAHGPLCFPETARTLALMGFTAGVPPPLYESRPSPATADRRPAAPGPDRRPGRPVVRVAPYRTDG</sequence>
<protein>
    <submittedName>
        <fullName evidence="2">Uncharacterized protein</fullName>
    </submittedName>
</protein>
<evidence type="ECO:0000313" key="4">
    <source>
        <dbReference type="Proteomes" id="UP000325782"/>
    </source>
</evidence>
<evidence type="ECO:0000313" key="3">
    <source>
        <dbReference type="EMBL" id="AHA93312.1"/>
    </source>
</evidence>
<name>V5NYM4_9ALPH</name>
<feature type="compositionally biased region" description="Basic and acidic residues" evidence="1">
    <location>
        <begin position="193"/>
        <end position="206"/>
    </location>
</feature>
<dbReference type="KEGG" id="vg:80532638"/>
<dbReference type="EMBL" id="HQ878327">
    <property type="protein sequence ID" value="AHA93312.1"/>
    <property type="molecule type" value="Genomic_DNA"/>
</dbReference>